<sequence length="200" mass="22683">MILEGDVFELHLMRSCLCVSKRHWGPRNEACYDGVGRRRPTWTKSRLNFKKVDWDAGVGVSDGKPLHLYTIRSIHLHKLTVAAARESDRIGVTQRPSRDRPSNDALTLPLPSSTRHVTPPTHTYRIRSRSLFRPKHLARAPSSPPSSRTRSLLRSHSCPHFLVGCSRTPTRLIGMLELGRWSVRQEACALTQDGDYSAHF</sequence>
<evidence type="ECO:0000313" key="2">
    <source>
        <dbReference type="Proteomes" id="UP001207468"/>
    </source>
</evidence>
<gene>
    <name evidence="1" type="ORF">F5148DRAFT_1256623</name>
</gene>
<dbReference type="EMBL" id="JAGFNK010000703">
    <property type="protein sequence ID" value="KAI9442822.1"/>
    <property type="molecule type" value="Genomic_DNA"/>
</dbReference>
<evidence type="ECO:0000313" key="1">
    <source>
        <dbReference type="EMBL" id="KAI9442822.1"/>
    </source>
</evidence>
<organism evidence="1 2">
    <name type="scientific">Russula earlei</name>
    <dbReference type="NCBI Taxonomy" id="71964"/>
    <lineage>
        <taxon>Eukaryota</taxon>
        <taxon>Fungi</taxon>
        <taxon>Dikarya</taxon>
        <taxon>Basidiomycota</taxon>
        <taxon>Agaricomycotina</taxon>
        <taxon>Agaricomycetes</taxon>
        <taxon>Russulales</taxon>
        <taxon>Russulaceae</taxon>
        <taxon>Russula</taxon>
    </lineage>
</organism>
<comment type="caution">
    <text evidence="1">The sequence shown here is derived from an EMBL/GenBank/DDBJ whole genome shotgun (WGS) entry which is preliminary data.</text>
</comment>
<proteinExistence type="predicted"/>
<name>A0ACC0TU38_9AGAM</name>
<reference evidence="1" key="1">
    <citation type="submission" date="2021-03" db="EMBL/GenBank/DDBJ databases">
        <title>Evolutionary priming and transition to the ectomycorrhizal habit in an iconic lineage of mushroom-forming fungi: is preadaptation a requirement?</title>
        <authorList>
            <consortium name="DOE Joint Genome Institute"/>
            <person name="Looney B.P."/>
            <person name="Miyauchi S."/>
            <person name="Morin E."/>
            <person name="Drula E."/>
            <person name="Courty P.E."/>
            <person name="Chicoki N."/>
            <person name="Fauchery L."/>
            <person name="Kohler A."/>
            <person name="Kuo A."/>
            <person name="LaButti K."/>
            <person name="Pangilinan J."/>
            <person name="Lipzen A."/>
            <person name="Riley R."/>
            <person name="Andreopoulos W."/>
            <person name="He G."/>
            <person name="Johnson J."/>
            <person name="Barry K.W."/>
            <person name="Grigoriev I.V."/>
            <person name="Nagy L."/>
            <person name="Hibbett D."/>
            <person name="Henrissat B."/>
            <person name="Matheny P.B."/>
            <person name="Labbe J."/>
            <person name="Martin A.F."/>
        </authorList>
    </citation>
    <scope>NUCLEOTIDE SEQUENCE</scope>
    <source>
        <strain evidence="1">BPL698</strain>
    </source>
</reference>
<protein>
    <submittedName>
        <fullName evidence="1">Uncharacterized protein</fullName>
    </submittedName>
</protein>
<dbReference type="Proteomes" id="UP001207468">
    <property type="component" value="Unassembled WGS sequence"/>
</dbReference>
<keyword evidence="2" id="KW-1185">Reference proteome</keyword>
<accession>A0ACC0TU38</accession>